<proteinExistence type="predicted"/>
<protein>
    <submittedName>
        <fullName evidence="1">Uncharacterized protein</fullName>
    </submittedName>
</protein>
<organism evidence="1 2">
    <name type="scientific">Runella salmonicolor</name>
    <dbReference type="NCBI Taxonomy" id="2950278"/>
    <lineage>
        <taxon>Bacteria</taxon>
        <taxon>Pseudomonadati</taxon>
        <taxon>Bacteroidota</taxon>
        <taxon>Cytophagia</taxon>
        <taxon>Cytophagales</taxon>
        <taxon>Spirosomataceae</taxon>
        <taxon>Runella</taxon>
    </lineage>
</organism>
<accession>A0ABT1FGX0</accession>
<comment type="caution">
    <text evidence="1">The sequence shown here is derived from an EMBL/GenBank/DDBJ whole genome shotgun (WGS) entry which is preliminary data.</text>
</comment>
<name>A0ABT1FGX0_9BACT</name>
<sequence>MKTPEQKLTVPPKSLGRWLMESKRQTQKEMQEAYKNNPKIKEVFERLEAKTKGI</sequence>
<dbReference type="Proteomes" id="UP001204772">
    <property type="component" value="Unassembled WGS sequence"/>
</dbReference>
<dbReference type="RefSeq" id="WP_253524034.1">
    <property type="nucleotide sequence ID" value="NZ_JAMZEL010000001.1"/>
</dbReference>
<evidence type="ECO:0000313" key="1">
    <source>
        <dbReference type="EMBL" id="MCP1380966.1"/>
    </source>
</evidence>
<evidence type="ECO:0000313" key="2">
    <source>
        <dbReference type="Proteomes" id="UP001204772"/>
    </source>
</evidence>
<dbReference type="EMBL" id="JAMZEL010000001">
    <property type="protein sequence ID" value="MCP1380966.1"/>
    <property type="molecule type" value="Genomic_DNA"/>
</dbReference>
<keyword evidence="2" id="KW-1185">Reference proteome</keyword>
<gene>
    <name evidence="1" type="ORF">NCI00_00955</name>
</gene>
<reference evidence="1 2" key="1">
    <citation type="submission" date="2022-06" db="EMBL/GenBank/DDBJ databases">
        <title>Runella sp. S5 genome sequencing.</title>
        <authorList>
            <person name="Park S."/>
        </authorList>
    </citation>
    <scope>NUCLEOTIDE SEQUENCE [LARGE SCALE GENOMIC DNA]</scope>
    <source>
        <strain evidence="1 2">S5</strain>
    </source>
</reference>